<evidence type="ECO:0000313" key="8">
    <source>
        <dbReference type="EMBL" id="ATF09566.1"/>
    </source>
</evidence>
<dbReference type="GO" id="GO:0071555">
    <property type="term" value="P:cell wall organization"/>
    <property type="evidence" value="ECO:0007669"/>
    <property type="project" value="UniProtKB-KW"/>
</dbReference>
<dbReference type="InterPro" id="IPR015942">
    <property type="entry name" value="Asp/Glu/hydantoin_racemase"/>
</dbReference>
<comment type="function">
    <text evidence="7">Provides the (R)-glutamate required for cell wall biosynthesis.</text>
</comment>
<evidence type="ECO:0000256" key="2">
    <source>
        <dbReference type="ARBA" id="ARBA00013090"/>
    </source>
</evidence>
<evidence type="ECO:0000256" key="1">
    <source>
        <dbReference type="ARBA" id="ARBA00001602"/>
    </source>
</evidence>
<reference evidence="9" key="1">
    <citation type="submission" date="2017-04" db="EMBL/GenBank/DDBJ databases">
        <title>Genome evolution of the luminous symbionts of deep sea anglerfish.</title>
        <authorList>
            <person name="Hendry T.A."/>
        </authorList>
    </citation>
    <scope>NUCLEOTIDE SEQUENCE [LARGE SCALE GENOMIC DNA]</scope>
</reference>
<dbReference type="FunFam" id="3.40.50.1860:FF:000001">
    <property type="entry name" value="Glutamate racemase"/>
    <property type="match status" value="1"/>
</dbReference>
<feature type="binding site" evidence="7">
    <location>
        <begin position="198"/>
        <end position="199"/>
    </location>
    <ligand>
        <name>substrate</name>
    </ligand>
</feature>
<evidence type="ECO:0000313" key="9">
    <source>
        <dbReference type="Proteomes" id="UP000218160"/>
    </source>
</evidence>
<keyword evidence="4 7" id="KW-0573">Peptidoglycan synthesis</keyword>
<feature type="binding site" evidence="7">
    <location>
        <begin position="56"/>
        <end position="57"/>
    </location>
    <ligand>
        <name>substrate</name>
    </ligand>
</feature>
<dbReference type="HAMAP" id="MF_00258">
    <property type="entry name" value="Glu_racemase"/>
    <property type="match status" value="1"/>
</dbReference>
<dbReference type="InterPro" id="IPR001920">
    <property type="entry name" value="Asp/Glu_race"/>
</dbReference>
<comment type="catalytic activity">
    <reaction evidence="1 7">
        <text>L-glutamate = D-glutamate</text>
        <dbReference type="Rhea" id="RHEA:12813"/>
        <dbReference type="ChEBI" id="CHEBI:29985"/>
        <dbReference type="ChEBI" id="CHEBI:29986"/>
        <dbReference type="EC" id="5.1.1.3"/>
    </reaction>
</comment>
<gene>
    <name evidence="7" type="primary">murI</name>
    <name evidence="8" type="ORF">BTN50_1068</name>
</gene>
<feature type="binding site" evidence="7">
    <location>
        <begin position="24"/>
        <end position="25"/>
    </location>
    <ligand>
        <name>substrate</name>
    </ligand>
</feature>
<comment type="pathway">
    <text evidence="7">Cell wall biogenesis; peptidoglycan biosynthesis.</text>
</comment>
<dbReference type="EC" id="5.1.1.3" evidence="2 7"/>
<dbReference type="PANTHER" id="PTHR21198:SF2">
    <property type="entry name" value="GLUTAMATE RACEMASE"/>
    <property type="match status" value="1"/>
</dbReference>
<dbReference type="GO" id="GO:0008360">
    <property type="term" value="P:regulation of cell shape"/>
    <property type="evidence" value="ECO:0007669"/>
    <property type="project" value="UniProtKB-KW"/>
</dbReference>
<evidence type="ECO:0000256" key="3">
    <source>
        <dbReference type="ARBA" id="ARBA00022960"/>
    </source>
</evidence>
<dbReference type="PROSITE" id="PS00924">
    <property type="entry name" value="ASP_GLU_RACEMASE_2"/>
    <property type="match status" value="1"/>
</dbReference>
<protein>
    <recommendedName>
        <fullName evidence="2 7">Glutamate racemase</fullName>
        <ecNumber evidence="2 7">5.1.1.3</ecNumber>
    </recommendedName>
</protein>
<dbReference type="KEGG" id="elux:BTN50_1068"/>
<dbReference type="AlphaFoldDB" id="A0A291B973"/>
<dbReference type="EMBL" id="CP020660">
    <property type="protein sequence ID" value="ATF09566.1"/>
    <property type="molecule type" value="Genomic_DNA"/>
</dbReference>
<feature type="active site" description="Proton donor/acceptor" evidence="7">
    <location>
        <position position="88"/>
    </location>
</feature>
<name>A0A291B973_9GAMM</name>
<dbReference type="UniPathway" id="UPA00219"/>
<feature type="binding site" evidence="7">
    <location>
        <begin position="89"/>
        <end position="90"/>
    </location>
    <ligand>
        <name>substrate</name>
    </ligand>
</feature>
<dbReference type="NCBIfam" id="TIGR00067">
    <property type="entry name" value="glut_race"/>
    <property type="match status" value="1"/>
</dbReference>
<dbReference type="Pfam" id="PF01177">
    <property type="entry name" value="Asp_Glu_race"/>
    <property type="match status" value="1"/>
</dbReference>
<comment type="similarity">
    <text evidence="7">Belongs to the aspartate/glutamate racemases family.</text>
</comment>
<keyword evidence="9" id="KW-1185">Reference proteome</keyword>
<dbReference type="Gene3D" id="3.40.50.1860">
    <property type="match status" value="2"/>
</dbReference>
<evidence type="ECO:0000256" key="4">
    <source>
        <dbReference type="ARBA" id="ARBA00022984"/>
    </source>
</evidence>
<evidence type="ECO:0000256" key="7">
    <source>
        <dbReference type="HAMAP-Rule" id="MF_00258"/>
    </source>
</evidence>
<keyword evidence="5 7" id="KW-0413">Isomerase</keyword>
<dbReference type="InterPro" id="IPR018187">
    <property type="entry name" value="Asp/Glu_racemase_AS_1"/>
</dbReference>
<proteinExistence type="inferred from homology"/>
<evidence type="ECO:0000256" key="6">
    <source>
        <dbReference type="ARBA" id="ARBA00023316"/>
    </source>
</evidence>
<dbReference type="GO" id="GO:0009252">
    <property type="term" value="P:peptidoglycan biosynthetic process"/>
    <property type="evidence" value="ECO:0007669"/>
    <property type="project" value="UniProtKB-UniRule"/>
</dbReference>
<dbReference type="SUPFAM" id="SSF53681">
    <property type="entry name" value="Aspartate/glutamate racemase"/>
    <property type="match status" value="2"/>
</dbReference>
<feature type="active site" description="Proton donor/acceptor" evidence="7">
    <location>
        <position position="197"/>
    </location>
</feature>
<dbReference type="InterPro" id="IPR004391">
    <property type="entry name" value="Glu_race"/>
</dbReference>
<sequence length="276" mass="30386">MHLNEKQSLITREIMKVKSVLIFDSGVGGLSVYKEIIQLIPGQHVIYAFDNAAFPYGELEYDVLISRVCGMVLAVCSTHDVALVVVACNTASTLVLPYLREKLSIPIVGVVPAIKPAAALSQMKKIGLLATPATVQRPYTYQLVKKFMRDCDINMIGSTELVLMSESKLCGKPVDKRKLQNILAPFINQVDYIVLGCTHFPLLKSEIQEIVGDSCTIIDSGKAVACRVAELLIEESPRAFLYKHRVFSSALVNKDSALNQELSHMGFSSIERAPPF</sequence>
<dbReference type="PANTHER" id="PTHR21198">
    <property type="entry name" value="GLUTAMATE RACEMASE"/>
    <property type="match status" value="1"/>
</dbReference>
<evidence type="ECO:0000256" key="5">
    <source>
        <dbReference type="ARBA" id="ARBA00023235"/>
    </source>
</evidence>
<dbReference type="Proteomes" id="UP000218160">
    <property type="component" value="Chromosome 1"/>
</dbReference>
<dbReference type="GO" id="GO:0008881">
    <property type="term" value="F:glutamate racemase activity"/>
    <property type="evidence" value="ECO:0007669"/>
    <property type="project" value="UniProtKB-UniRule"/>
</dbReference>
<dbReference type="PROSITE" id="PS00923">
    <property type="entry name" value="ASP_GLU_RACEMASE_1"/>
    <property type="match status" value="1"/>
</dbReference>
<organism evidence="8 9">
    <name type="scientific">Candidatus Enterovibrio altilux</name>
    <dbReference type="NCBI Taxonomy" id="1927128"/>
    <lineage>
        <taxon>Bacteria</taxon>
        <taxon>Pseudomonadati</taxon>
        <taxon>Pseudomonadota</taxon>
        <taxon>Gammaproteobacteria</taxon>
        <taxon>Vibrionales</taxon>
        <taxon>Vibrionaceae</taxon>
        <taxon>Enterovibrio</taxon>
    </lineage>
</organism>
<accession>A0A291B973</accession>
<keyword evidence="6 7" id="KW-0961">Cell wall biogenesis/degradation</keyword>
<keyword evidence="3 7" id="KW-0133">Cell shape</keyword>
<dbReference type="InterPro" id="IPR033134">
    <property type="entry name" value="Asp/Glu_racemase_AS_2"/>
</dbReference>